<dbReference type="PROSITE" id="PS51162">
    <property type="entry name" value="THYROGLOBULIN_1_2"/>
    <property type="match status" value="3"/>
</dbReference>
<feature type="disulfide bond" evidence="5">
    <location>
        <begin position="18"/>
        <end position="25"/>
    </location>
</feature>
<evidence type="ECO:0000259" key="6">
    <source>
        <dbReference type="PROSITE" id="PS51162"/>
    </source>
</evidence>
<evidence type="ECO:0000256" key="4">
    <source>
        <dbReference type="ARBA" id="ARBA00023157"/>
    </source>
</evidence>
<dbReference type="Gene3D" id="4.10.800.10">
    <property type="entry name" value="Thyroglobulin type-1"/>
    <property type="match status" value="3"/>
</dbReference>
<dbReference type="PROSITE" id="PS00484">
    <property type="entry name" value="THYROGLOBULIN_1_1"/>
    <property type="match status" value="2"/>
</dbReference>
<reference evidence="7 8" key="1">
    <citation type="submission" date="2022-05" db="EMBL/GenBank/DDBJ databases">
        <authorList>
            <consortium name="Genoscope - CEA"/>
            <person name="William W."/>
        </authorList>
    </citation>
    <scope>NUCLEOTIDE SEQUENCE [LARGE SCALE GENOMIC DNA]</scope>
</reference>
<feature type="non-terminal residue" evidence="7">
    <location>
        <position position="183"/>
    </location>
</feature>
<evidence type="ECO:0000313" key="8">
    <source>
        <dbReference type="Proteomes" id="UP001159427"/>
    </source>
</evidence>
<keyword evidence="3" id="KW-0677">Repeat</keyword>
<organism evidence="7 8">
    <name type="scientific">Porites evermanni</name>
    <dbReference type="NCBI Taxonomy" id="104178"/>
    <lineage>
        <taxon>Eukaryota</taxon>
        <taxon>Metazoa</taxon>
        <taxon>Cnidaria</taxon>
        <taxon>Anthozoa</taxon>
        <taxon>Hexacorallia</taxon>
        <taxon>Scleractinia</taxon>
        <taxon>Fungiina</taxon>
        <taxon>Poritidae</taxon>
        <taxon>Porites</taxon>
    </lineage>
</organism>
<feature type="domain" description="Thyroglobulin type-1" evidence="6">
    <location>
        <begin position="53"/>
        <end position="116"/>
    </location>
</feature>
<dbReference type="Proteomes" id="UP001159427">
    <property type="component" value="Unassembled WGS sequence"/>
</dbReference>
<dbReference type="InterPro" id="IPR036857">
    <property type="entry name" value="Thyroglobulin_1_sf"/>
</dbReference>
<accession>A0ABN8MXD7</accession>
<keyword evidence="2" id="KW-0964">Secreted</keyword>
<proteinExistence type="predicted"/>
<feature type="non-terminal residue" evidence="7">
    <location>
        <position position="1"/>
    </location>
</feature>
<evidence type="ECO:0000256" key="5">
    <source>
        <dbReference type="PROSITE-ProRule" id="PRU00500"/>
    </source>
</evidence>
<dbReference type="CDD" id="cd00191">
    <property type="entry name" value="TY"/>
    <property type="match status" value="3"/>
</dbReference>
<keyword evidence="4 5" id="KW-1015">Disulfide bond</keyword>
<comment type="caution">
    <text evidence="5">Lacks conserved residue(s) required for the propagation of feature annotation.</text>
</comment>
<dbReference type="SUPFAM" id="SSF57610">
    <property type="entry name" value="Thyroglobulin type-1 domain"/>
    <property type="match status" value="3"/>
</dbReference>
<keyword evidence="8" id="KW-1185">Reference proteome</keyword>
<evidence type="ECO:0000256" key="3">
    <source>
        <dbReference type="ARBA" id="ARBA00022737"/>
    </source>
</evidence>
<evidence type="ECO:0000313" key="7">
    <source>
        <dbReference type="EMBL" id="CAH3037510.1"/>
    </source>
</evidence>
<dbReference type="Pfam" id="PF00086">
    <property type="entry name" value="Thyroglobulin_1"/>
    <property type="match status" value="3"/>
</dbReference>
<gene>
    <name evidence="7" type="ORF">PEVE_00039753</name>
</gene>
<protein>
    <recommendedName>
        <fullName evidence="6">Thyroglobulin type-1 domain-containing protein</fullName>
    </recommendedName>
</protein>
<dbReference type="SMART" id="SM00211">
    <property type="entry name" value="TY"/>
    <property type="match status" value="3"/>
</dbReference>
<comment type="caution">
    <text evidence="7">The sequence shown here is derived from an EMBL/GenBank/DDBJ whole genome shotgun (WGS) entry which is preliminary data.</text>
</comment>
<name>A0ABN8MXD7_9CNID</name>
<evidence type="ECO:0000256" key="1">
    <source>
        <dbReference type="ARBA" id="ARBA00004613"/>
    </source>
</evidence>
<feature type="disulfide bond" evidence="5">
    <location>
        <begin position="159"/>
        <end position="166"/>
    </location>
</feature>
<dbReference type="InterPro" id="IPR051950">
    <property type="entry name" value="Dev_reg/Prot_inhib"/>
</dbReference>
<feature type="domain" description="Thyroglobulin type-1" evidence="6">
    <location>
        <begin position="1"/>
        <end position="46"/>
    </location>
</feature>
<sequence length="183" mass="20818">GRYIPKCTDAGKYDPVQCHPALGQCWCVDKYGNELYGTRQDGTPDCNNVGFKLTLCQRKRKDLSLAILPFGRYIPTCSKYNSYESVQCHPSTGYCWCVDQNGNEWQGTRQKGRPLCDHTAGLTRCLKERFEAFGLDTVPPPGRFVPDCKRTGEYERLQCHRSTGFCWCVDKKGQEIRGTRKQG</sequence>
<feature type="disulfide bond" evidence="5">
    <location>
        <begin position="88"/>
        <end position="95"/>
    </location>
</feature>
<comment type="subcellular location">
    <subcellularLocation>
        <location evidence="1">Secreted</location>
    </subcellularLocation>
</comment>
<dbReference type="EMBL" id="CALNXI010000707">
    <property type="protein sequence ID" value="CAH3037510.1"/>
    <property type="molecule type" value="Genomic_DNA"/>
</dbReference>
<dbReference type="InterPro" id="IPR000716">
    <property type="entry name" value="Thyroglobulin_1"/>
</dbReference>
<evidence type="ECO:0000256" key="2">
    <source>
        <dbReference type="ARBA" id="ARBA00022525"/>
    </source>
</evidence>
<feature type="domain" description="Thyroglobulin type-1" evidence="6">
    <location>
        <begin position="122"/>
        <end position="183"/>
    </location>
</feature>
<dbReference type="PANTHER" id="PTHR12352">
    <property type="entry name" value="SECRETED MODULAR CALCIUM-BINDING PROTEIN"/>
    <property type="match status" value="1"/>
</dbReference>
<dbReference type="PANTHER" id="PTHR12352:SF3">
    <property type="entry name" value="NIDOGEN-2"/>
    <property type="match status" value="1"/>
</dbReference>